<accession>A0A8S5NGJ4</accession>
<reference evidence="1" key="1">
    <citation type="journal article" date="2021" name="Proc. Natl. Acad. Sci. U.S.A.">
        <title>A Catalog of Tens of Thousands of Viruses from Human Metagenomes Reveals Hidden Associations with Chronic Diseases.</title>
        <authorList>
            <person name="Tisza M.J."/>
            <person name="Buck C.B."/>
        </authorList>
    </citation>
    <scope>NUCLEOTIDE SEQUENCE</scope>
    <source>
        <strain evidence="1">Ct0wg9</strain>
    </source>
</reference>
<protein>
    <submittedName>
        <fullName evidence="1">Uncharacterized protein</fullName>
    </submittedName>
</protein>
<name>A0A8S5NGJ4_9CAUD</name>
<proteinExistence type="predicted"/>
<organism evidence="1">
    <name type="scientific">Myoviridae sp. ct0wg9</name>
    <dbReference type="NCBI Taxonomy" id="2826600"/>
    <lineage>
        <taxon>Viruses</taxon>
        <taxon>Duplodnaviria</taxon>
        <taxon>Heunggongvirae</taxon>
        <taxon>Uroviricota</taxon>
        <taxon>Caudoviricetes</taxon>
    </lineage>
</organism>
<sequence length="155" mass="17981">MCVNIAYLIRGIRYIFLFKYRLERGMPMYKRYNPNPIAARVGDCTVRAISKATDQTWQYTYVQLCLYGLLMSDMPSANSVWGAYLLDIGFSRKMVPDVHGKIYTVSDFAREHQKGIYILALSGHVVALVDGDWYDTWDSGQEIPLYYWHKKEESA</sequence>
<evidence type="ECO:0000313" key="1">
    <source>
        <dbReference type="EMBL" id="DAD93484.1"/>
    </source>
</evidence>
<dbReference type="EMBL" id="BK015160">
    <property type="protein sequence ID" value="DAD93484.1"/>
    <property type="molecule type" value="Genomic_DNA"/>
</dbReference>